<dbReference type="Proteomes" id="UP001055091">
    <property type="component" value="Unassembled WGS sequence"/>
</dbReference>
<evidence type="ECO:0000313" key="7">
    <source>
        <dbReference type="Proteomes" id="UP001055091"/>
    </source>
</evidence>
<accession>A0AA37JJ58</accession>
<reference evidence="6" key="1">
    <citation type="submission" date="2022-01" db="EMBL/GenBank/DDBJ databases">
        <title>Novel bile acid biosynthetic pathways are enriched in the microbiome of centenarians.</title>
        <authorList>
            <person name="Sato Y."/>
            <person name="Atarashi K."/>
            <person name="Plichta R.D."/>
            <person name="Arai Y."/>
            <person name="Sasajima S."/>
            <person name="Kearney M.S."/>
            <person name="Suda W."/>
            <person name="Takeshita K."/>
            <person name="Sasaki T."/>
            <person name="Okamoto S."/>
            <person name="Skelly N.A."/>
            <person name="Okamura Y."/>
            <person name="Vlamakis H."/>
            <person name="Li Y."/>
            <person name="Tanoue T."/>
            <person name="Takei H."/>
            <person name="Nittono H."/>
            <person name="Narushima S."/>
            <person name="Irie J."/>
            <person name="Itoh H."/>
            <person name="Moriya K."/>
            <person name="Sugiura Y."/>
            <person name="Suematsu M."/>
            <person name="Moritoki N."/>
            <person name="Shibata S."/>
            <person name="Littman R.D."/>
            <person name="Fischbach A.M."/>
            <person name="Uwamino Y."/>
            <person name="Inoue T."/>
            <person name="Honda A."/>
            <person name="Hattori M."/>
            <person name="Murai T."/>
            <person name="Xavier J.R."/>
            <person name="Hirose N."/>
            <person name="Honda K."/>
        </authorList>
    </citation>
    <scope>NUCLEOTIDE SEQUENCE</scope>
    <source>
        <strain evidence="6">CE91-St55</strain>
    </source>
</reference>
<organism evidence="6 7">
    <name type="scientific">Hungatella hathewayi</name>
    <dbReference type="NCBI Taxonomy" id="154046"/>
    <lineage>
        <taxon>Bacteria</taxon>
        <taxon>Bacillati</taxon>
        <taxon>Bacillota</taxon>
        <taxon>Clostridia</taxon>
        <taxon>Lachnospirales</taxon>
        <taxon>Lachnospiraceae</taxon>
        <taxon>Hungatella</taxon>
    </lineage>
</organism>
<dbReference type="GO" id="GO:0046872">
    <property type="term" value="F:metal ion binding"/>
    <property type="evidence" value="ECO:0007669"/>
    <property type="project" value="UniProtKB-KW"/>
</dbReference>
<dbReference type="InterPro" id="IPR036188">
    <property type="entry name" value="FAD/NAD-bd_sf"/>
</dbReference>
<dbReference type="Gene3D" id="3.50.50.60">
    <property type="entry name" value="FAD/NAD(P)-binding domain"/>
    <property type="match status" value="1"/>
</dbReference>
<dbReference type="RefSeq" id="WP_195521857.1">
    <property type="nucleotide sequence ID" value="NZ_BQNJ01000001.1"/>
</dbReference>
<evidence type="ECO:0000256" key="1">
    <source>
        <dbReference type="ARBA" id="ARBA00022485"/>
    </source>
</evidence>
<keyword evidence="5" id="KW-0411">Iron-sulfur</keyword>
<dbReference type="InterPro" id="IPR039650">
    <property type="entry name" value="HdrA-like"/>
</dbReference>
<comment type="caution">
    <text evidence="6">The sequence shown here is derived from an EMBL/GenBank/DDBJ whole genome shotgun (WGS) entry which is preliminary data.</text>
</comment>
<keyword evidence="1" id="KW-0004">4Fe-4S</keyword>
<dbReference type="AlphaFoldDB" id="A0AA37JJ58"/>
<evidence type="ECO:0000256" key="4">
    <source>
        <dbReference type="ARBA" id="ARBA00023004"/>
    </source>
</evidence>
<dbReference type="GO" id="GO:0051539">
    <property type="term" value="F:4 iron, 4 sulfur cluster binding"/>
    <property type="evidence" value="ECO:0007669"/>
    <property type="project" value="UniProtKB-KW"/>
</dbReference>
<keyword evidence="4" id="KW-0408">Iron</keyword>
<dbReference type="PRINTS" id="PR00469">
    <property type="entry name" value="PNDRDTASEII"/>
</dbReference>
<dbReference type="GO" id="GO:0016491">
    <property type="term" value="F:oxidoreductase activity"/>
    <property type="evidence" value="ECO:0007669"/>
    <property type="project" value="UniProtKB-KW"/>
</dbReference>
<keyword evidence="3" id="KW-0560">Oxidoreductase</keyword>
<gene>
    <name evidence="6" type="ORF">CE91St55_31530</name>
</gene>
<evidence type="ECO:0000313" key="6">
    <source>
        <dbReference type="EMBL" id="GKH01172.1"/>
    </source>
</evidence>
<keyword evidence="2" id="KW-0479">Metal-binding</keyword>
<sequence length="872" mass="97183">MGFELGQEILKPESPDRWRETGYLITGNTLEAVKRSVCLARRGERVLLAVEETFLAADIGSYLDYESSPELQGFFPDSLWENGCLHPDGYKKYLERLCREQGAEFCYGLYFMDAVSEEKEKIEVRFASKGGLYGVRCRYHEKFSQTNKGGRTVCAAWITDENTGKNRILKAPFLWKPRATEAENLLAGRRELLLAFERSKAENPALNLGRFALRPGKGEKSCSNLKEAPFDVIVVGGGTAGAMAALYAARGGAGTVLIEPQYDLGGTATLGGVSTYWFGKRYRDVEEIDLETDRLEQQYGISRKPGLWSEYDDFHAGIRGYVLLKLCLEAGVSVAFGQIAYDVVKEGTRVCGVKTAGHAGKKTLRGSLIIDATGDGDLAYFSGAETVYGSGRDCFTYWASLAQYTGTAGYRNNFSSMVMASDPEDMTRFAVLGRERGEGTFDHGAYVSMRESRHITGKKMIDLRDICTFRTYDDGICTFFSNYDPKGKLDADMVYCGYLPPQVNMQIPLSALIPKHREGYSLEGLYVVGKAVSATHNAFPGLRMQPDLMHQGAVLGLLAARAAKSSCLIEALSIPQRRAWIREATGDSLTLPDKIRYQSDSRNIPDYAFYAGQVTGESRTHWIDVPFTYEETKISPLLALVCGESEHVLPCIRKRIQTLEADEYGRDQGTLAVLKRAALFHGCNDYMEEMQQSIVRRINEAKPGLPVRKGSVMCAQLLPDHGVMPELVYDLNLLSGGDGFSMEPFYLVFEVLKKEERDYMDIRKGTYSYLECFAYAARRSSRTEFIPLLKGLAELPEFQTALQEENQVSLLAERMQMLQLLLYQSLAGLGEREGVKGLERLSKVRCLAIRRSAEMVKKAVEEGDLGGAEKIW</sequence>
<dbReference type="Pfam" id="PF12831">
    <property type="entry name" value="FAD_oxidored"/>
    <property type="match status" value="2"/>
</dbReference>
<evidence type="ECO:0000256" key="5">
    <source>
        <dbReference type="ARBA" id="ARBA00023014"/>
    </source>
</evidence>
<evidence type="ECO:0000256" key="2">
    <source>
        <dbReference type="ARBA" id="ARBA00022723"/>
    </source>
</evidence>
<evidence type="ECO:0008006" key="8">
    <source>
        <dbReference type="Google" id="ProtNLM"/>
    </source>
</evidence>
<dbReference type="PANTHER" id="PTHR43498">
    <property type="entry name" value="FERREDOXIN:COB-COM HETERODISULFIDE REDUCTASE SUBUNIT A"/>
    <property type="match status" value="1"/>
</dbReference>
<dbReference type="SUPFAM" id="SSF51905">
    <property type="entry name" value="FAD/NAD(P)-binding domain"/>
    <property type="match status" value="1"/>
</dbReference>
<proteinExistence type="predicted"/>
<dbReference type="EMBL" id="BQNJ01000001">
    <property type="protein sequence ID" value="GKH01172.1"/>
    <property type="molecule type" value="Genomic_DNA"/>
</dbReference>
<protein>
    <recommendedName>
        <fullName evidence="8">FAD-dependent oxidoreductase</fullName>
    </recommendedName>
</protein>
<evidence type="ECO:0000256" key="3">
    <source>
        <dbReference type="ARBA" id="ARBA00023002"/>
    </source>
</evidence>
<name>A0AA37JJ58_9FIRM</name>
<dbReference type="PANTHER" id="PTHR43498:SF1">
    <property type="entry name" value="COB--COM HETERODISULFIDE REDUCTASE IRON-SULFUR SUBUNIT A"/>
    <property type="match status" value="1"/>
</dbReference>